<evidence type="ECO:0000256" key="5">
    <source>
        <dbReference type="ARBA" id="ARBA00023242"/>
    </source>
</evidence>
<feature type="region of interest" description="Disordered" evidence="7">
    <location>
        <begin position="1358"/>
        <end position="1383"/>
    </location>
</feature>
<evidence type="ECO:0000256" key="1">
    <source>
        <dbReference type="ARBA" id="ARBA00004123"/>
    </source>
</evidence>
<keyword evidence="5" id="KW-0539">Nucleus</keyword>
<evidence type="ECO:0000256" key="2">
    <source>
        <dbReference type="ARBA" id="ARBA00004574"/>
    </source>
</evidence>
<keyword evidence="3" id="KW-0158">Chromosome</keyword>
<dbReference type="RefSeq" id="XP_022237616.1">
    <property type="nucleotide sequence ID" value="XM_022381908.1"/>
</dbReference>
<evidence type="ECO:0000313" key="10">
    <source>
        <dbReference type="RefSeq" id="XP_022237616.1"/>
    </source>
</evidence>
<gene>
    <name evidence="10 11" type="primary">LOC106478311</name>
</gene>
<dbReference type="Proteomes" id="UP000694941">
    <property type="component" value="Unplaced"/>
</dbReference>
<feature type="compositionally biased region" description="Basic residues" evidence="7">
    <location>
        <begin position="1477"/>
        <end position="1486"/>
    </location>
</feature>
<evidence type="ECO:0000259" key="8">
    <source>
        <dbReference type="Pfam" id="PF12231"/>
    </source>
</evidence>
<feature type="compositionally biased region" description="Basic and acidic residues" evidence="7">
    <location>
        <begin position="1433"/>
        <end position="1454"/>
    </location>
</feature>
<sequence>MDPNFLIQQLQSEEDRDFVHLYKNLFSILKEDSSSLDKFEPHVIVLSQCLLRDISADNESLQQEAIKVLGLVLIHRTLAEKLNKLVQTEIVEALCKLSVQTEDKVICSTILWCLSKIQLSYEVYKEKIENLLSCVDHGINHRDSATVLYGACELLMRLVNDYHTELAFHIAKWAHLVFIPLCHPAIKIQGLASNILESTITTISSNSEVVGPALTTLLTNHLLKDMLELFKNKQEQHVLKIWGYVVRVMGTNLHKGKSLMNALLEVIERGFKSNVVEVKISALTAWRELIDNFTLNVEVLNNGKRLKLLLQALKANTSKTESVAVVRLRTWWHLVWCLDEKLPDNFDMVCFPLLQFCFSSQLQKTKDLPLVTSSRSEGLQFHGSVIQSPKFLQVSRLGCEILVRLLEKPRLSSPGFVWSTKKQHHMIIPSLKHFLPDSSFVKHSAILLEAVREGLSNLINDGAYADLSQQLLQLLVMRVFSLTEEKKTENNNAINDFLEFVTHITKNKLCQNSALLKLLECVSQFPKKILNSHCYYSGQLQVMHGTPALNILHLLCTPSILSMADKNESVLSTFSHLINTGARGTLSPLSFINSSIEFLSEKHVLSEVQVKTIIELWTSVASTLSEVIQVTQDVNQGDRLDYDFSCVLNVLVFPFRYVLNTQSEQIKLDHILNVWSSLYCSFSRCAALVPTAEYNTDCEETSQNIENLLTPDMLQNPILLQWICEIIFVILSCLDFSSIGKTTSVTTSPSKWIKKKQRPLGNLSSLVKLLIKIINQFHDLEEDKGKQQSQQLCTSLPVIATDLVKMVKILFDGVTSSSVIGPLFSKLVPTIAPFYIASSNKKCRSKVYVSSFLPKLENLWESLCCSLQNHYYGPWNSDFLTALSPLLEATLLHPQRSIREKSRQLWYTTFGNNTSELVYPNSFKSVLKKIKPSLVPGFEISPTSEIDVSQSLASQSPTSMSEILQFNGFQSPKKVGSFLKKSTEELERIISPRKSPAAEKKTSKKWKIDEMKEEDFVKIDSPPKKRRILTQHQKETLRKKSYVPALYNELSQDTSQVPFESSVEDSCSPPPIELDNYKPSLDPVVVSTLVRPYSENKIFTSSEGIQSQIKNINLGKKKVRFSDSLDNTDIEVIKETPKQPTGLALQQNTSSKGSSSIQEVDLGSMDPQQIQILSTDFEMKHGCHSPSNLSSNSLELKKTEDTATKVQLERISEKTTGPQVIDVETCEKPDESLGVMSHINSIVEVRPNRKHGNSRDTSPLMISMGQNCEEVIVPRLAKHDHKILCGAILGVRKLSKDELNTVSHSVEAKNAHENNKDQCIQLDSEDPLEICTILCNGDSELKLQEKNPVLDTNCNESLDFSAPEKAPNQKSHKSLHRKRKKNDAKVHSAISLFEFDEHKNLSEQCENEKDNKNYSIHETLESSEPQQLSVLETESKLSKKKNPKDSLRNKDMLKVSKSNGKKNKVTKTSCKLLDKNSKKHCRKTKIKKGESSRKKTVSKYTDINIEKNSSFDDFATAEENISSNSQLNQNESLGLKCSSSQNKENLPSRSLITQSDLENSVTVVDETQDSFKVTQNIDSLDVTDHSVGACRNKGKKQSKMKHLDFKKSKQSLVQTGLTDNCNMLTCSTDDDVVLTEAGKSRKRKVKLRKSTAKKKARKNSRVGSSSKTELILSEECVQMANLSESGTEVLDNQCCKSLPQVTSKVKNGRGRSSNKKKSSFVFPKLSKASNEEIKDIQESEDIIPSSQSSAENTEIFCCKDVTVSEKYLHEDESGSSQKLLEDILKGSCSSKEQITSDNTPTCNRINQAVHHIGQEEPFKYDFDTAEESVPKEVKVNKKKKKDSHNSEDNHQTVATCEENNLLVLSETSNAVQTPKRKRGRPRRNSSNSNISKAANTVGIHHQHEEEYQKPLNTEGDGESEDMLPSSLHFSSEEQCNNSTSDNKQVLEEEHGNLYQPLEITVSVSSSGNSQGTFDQTTETQGSALEAVTDKTSSIHFGVGVKSSLTRRKSESNVIWSSNMFEEKGENVMEKKKNKQRKGGGVKEFVKNHVL</sequence>
<feature type="compositionally biased region" description="Basic residues" evidence="7">
    <location>
        <begin position="1874"/>
        <end position="1883"/>
    </location>
</feature>
<evidence type="ECO:0000256" key="4">
    <source>
        <dbReference type="ARBA" id="ARBA00022895"/>
    </source>
</evidence>
<feature type="compositionally biased region" description="Polar residues" evidence="7">
    <location>
        <begin position="1422"/>
        <end position="1432"/>
    </location>
</feature>
<feature type="region of interest" description="Disordered" evidence="7">
    <location>
        <begin position="1419"/>
        <end position="1497"/>
    </location>
</feature>
<reference evidence="10 11" key="1">
    <citation type="submission" date="2025-05" db="UniProtKB">
        <authorList>
            <consortium name="RefSeq"/>
        </authorList>
    </citation>
    <scope>IDENTIFICATION</scope>
    <source>
        <tissue evidence="10 11">Muscle</tissue>
    </source>
</reference>
<feature type="compositionally biased region" description="Polar residues" evidence="7">
    <location>
        <begin position="1927"/>
        <end position="1942"/>
    </location>
</feature>
<feature type="region of interest" description="Disordered" evidence="7">
    <location>
        <begin position="2026"/>
        <end position="2050"/>
    </location>
</feature>
<dbReference type="RefSeq" id="XP_022237617.1">
    <property type="nucleotide sequence ID" value="XM_022381909.1"/>
</dbReference>
<feature type="region of interest" description="Disordered" evidence="7">
    <location>
        <begin position="1830"/>
        <end position="1852"/>
    </location>
</feature>
<keyword evidence="9" id="KW-1185">Reference proteome</keyword>
<feature type="compositionally biased region" description="Basic residues" evidence="7">
    <location>
        <begin position="1370"/>
        <end position="1382"/>
    </location>
</feature>
<dbReference type="InterPro" id="IPR022031">
    <property type="entry name" value="Rif1_N"/>
</dbReference>
<proteinExistence type="predicted"/>
<dbReference type="PANTHER" id="PTHR22928">
    <property type="entry name" value="TELOMERE-ASSOCIATED PROTEIN RIF1"/>
    <property type="match status" value="1"/>
</dbReference>
<dbReference type="Gene3D" id="1.25.10.10">
    <property type="entry name" value="Leucine-rich Repeat Variant"/>
    <property type="match status" value="1"/>
</dbReference>
<accession>A0ABM1S1W1</accession>
<dbReference type="InterPro" id="IPR016024">
    <property type="entry name" value="ARM-type_fold"/>
</dbReference>
<dbReference type="Pfam" id="PF12231">
    <property type="entry name" value="Rif1_N"/>
    <property type="match status" value="1"/>
</dbReference>
<feature type="compositionally biased region" description="Basic residues" evidence="7">
    <location>
        <begin position="1646"/>
        <end position="1660"/>
    </location>
</feature>
<dbReference type="SUPFAM" id="SSF48371">
    <property type="entry name" value="ARM repeat"/>
    <property type="match status" value="1"/>
</dbReference>
<feature type="region of interest" description="Disordered" evidence="7">
    <location>
        <begin position="1864"/>
        <end position="1942"/>
    </location>
</feature>
<evidence type="ECO:0000256" key="7">
    <source>
        <dbReference type="SAM" id="MobiDB-lite"/>
    </source>
</evidence>
<comment type="subcellular location">
    <subcellularLocation>
        <location evidence="2">Chromosome</location>
        <location evidence="2">Telomere</location>
    </subcellularLocation>
    <subcellularLocation>
        <location evidence="1">Nucleus</location>
    </subcellularLocation>
</comment>
<dbReference type="PANTHER" id="PTHR22928:SF3">
    <property type="entry name" value="TELOMERE-ASSOCIATED PROTEIN RIF1"/>
    <property type="match status" value="1"/>
</dbReference>
<evidence type="ECO:0000313" key="11">
    <source>
        <dbReference type="RefSeq" id="XP_022237617.1"/>
    </source>
</evidence>
<evidence type="ECO:0000313" key="9">
    <source>
        <dbReference type="Proteomes" id="UP000694941"/>
    </source>
</evidence>
<feature type="region of interest" description="Disordered" evidence="7">
    <location>
        <begin position="1646"/>
        <end position="1666"/>
    </location>
</feature>
<protein>
    <submittedName>
        <fullName evidence="10 11">Telomere-associated protein RIF1-like</fullName>
    </submittedName>
</protein>
<feature type="domain" description="Telomere-associated protein Rif1 N-terminal" evidence="8">
    <location>
        <begin position="17"/>
        <end position="349"/>
    </location>
</feature>
<keyword evidence="6" id="KW-0131">Cell cycle</keyword>
<organism evidence="9 10">
    <name type="scientific">Limulus polyphemus</name>
    <name type="common">Atlantic horseshoe crab</name>
    <dbReference type="NCBI Taxonomy" id="6850"/>
    <lineage>
        <taxon>Eukaryota</taxon>
        <taxon>Metazoa</taxon>
        <taxon>Ecdysozoa</taxon>
        <taxon>Arthropoda</taxon>
        <taxon>Chelicerata</taxon>
        <taxon>Merostomata</taxon>
        <taxon>Xiphosura</taxon>
        <taxon>Limulidae</taxon>
        <taxon>Limulus</taxon>
    </lineage>
</organism>
<dbReference type="InterPro" id="IPR011989">
    <property type="entry name" value="ARM-like"/>
</dbReference>
<keyword evidence="4" id="KW-0779">Telomere</keyword>
<name>A0ABM1S1W1_LIMPO</name>
<evidence type="ECO:0000256" key="3">
    <source>
        <dbReference type="ARBA" id="ARBA00022454"/>
    </source>
</evidence>
<dbReference type="GeneID" id="106478311"/>
<evidence type="ECO:0000256" key="6">
    <source>
        <dbReference type="ARBA" id="ARBA00023306"/>
    </source>
</evidence>